<dbReference type="EMBL" id="RHIB01000001">
    <property type="protein sequence ID" value="RNA69326.1"/>
    <property type="molecule type" value="Genomic_DNA"/>
</dbReference>
<dbReference type="AlphaFoldDB" id="A0A3M7TUJ4"/>
<gene>
    <name evidence="1" type="ORF">EBO34_05110</name>
</gene>
<reference evidence="1 2" key="1">
    <citation type="submission" date="2018-10" db="EMBL/GenBank/DDBJ databases">
        <title>Bacillus Keqinensis sp. nov., a moderately halophilic bacterium isolated from a saline-alkaline lake.</title>
        <authorList>
            <person name="Wang H."/>
        </authorList>
    </citation>
    <scope>NUCLEOTIDE SEQUENCE [LARGE SCALE GENOMIC DNA]</scope>
    <source>
        <strain evidence="1 2">KQ-3</strain>
    </source>
</reference>
<protein>
    <submittedName>
        <fullName evidence="1">DUF2515 domain-containing protein</fullName>
    </submittedName>
</protein>
<proteinExistence type="predicted"/>
<dbReference type="Pfam" id="PF10720">
    <property type="entry name" value="DUF2515"/>
    <property type="match status" value="1"/>
</dbReference>
<organism evidence="1 2">
    <name type="scientific">Alteribacter keqinensis</name>
    <dbReference type="NCBI Taxonomy" id="2483800"/>
    <lineage>
        <taxon>Bacteria</taxon>
        <taxon>Bacillati</taxon>
        <taxon>Bacillota</taxon>
        <taxon>Bacilli</taxon>
        <taxon>Bacillales</taxon>
        <taxon>Bacillaceae</taxon>
        <taxon>Alteribacter</taxon>
    </lineage>
</organism>
<dbReference type="Proteomes" id="UP000278746">
    <property type="component" value="Unassembled WGS sequence"/>
</dbReference>
<comment type="caution">
    <text evidence="1">The sequence shown here is derived from an EMBL/GenBank/DDBJ whole genome shotgun (WGS) entry which is preliminary data.</text>
</comment>
<accession>A0A3M7TUJ4</accession>
<dbReference type="RefSeq" id="WP_122896847.1">
    <property type="nucleotide sequence ID" value="NZ_RHIB01000001.1"/>
</dbReference>
<evidence type="ECO:0000313" key="1">
    <source>
        <dbReference type="EMBL" id="RNA69326.1"/>
    </source>
</evidence>
<dbReference type="OrthoDB" id="2690514at2"/>
<sequence length="392" mass="45710">MYRLKSFLEWMFKDPSQDEHNQLLKKEKVNTGVKMESLHRLKEELTKEMYQPAVTFQEDRERIRAIRETTRGLNRNNVIRTEAYLSFYNKHPEVHWAFLAHMVSRNGGWNMTDLKGSLLQAFIPKKDQIHYFHFLEKANQLIFDDAYSQLLVYEQVKQMGDDRPLSYLPLLNVSRFMCAVWRTFLATGDSAVLTIGLIINEQHLIEKPVIQHPVFHETVFKSWKFQLQDLLSLTRVIFPYELKGRIRLSGLTVSSFDEVSERIMIGKKLYSLLFDTPLLTVGALSFANKVPHTASRSDYWPHMFSKNRESVTGNEWHSCFENADPFLYSPVLTDAWSDKKPVASYKKDWFHNTKVPDYFSSASVPGNIDVTSDYCEALRQMVLLKEAKSAVF</sequence>
<keyword evidence="2" id="KW-1185">Reference proteome</keyword>
<dbReference type="InterPro" id="IPR019658">
    <property type="entry name" value="DUF2515"/>
</dbReference>
<name>A0A3M7TUJ4_9BACI</name>
<evidence type="ECO:0000313" key="2">
    <source>
        <dbReference type="Proteomes" id="UP000278746"/>
    </source>
</evidence>